<evidence type="ECO:0008006" key="3">
    <source>
        <dbReference type="Google" id="ProtNLM"/>
    </source>
</evidence>
<protein>
    <recommendedName>
        <fullName evidence="3">Transposase</fullName>
    </recommendedName>
</protein>
<name>A0ABT3B9E1_9CYAN</name>
<dbReference type="Proteomes" id="UP001526143">
    <property type="component" value="Unassembled WGS sequence"/>
</dbReference>
<comment type="caution">
    <text evidence="1">The sequence shown here is derived from an EMBL/GenBank/DDBJ whole genome shotgun (WGS) entry which is preliminary data.</text>
</comment>
<dbReference type="EMBL" id="JAOWRF010000419">
    <property type="protein sequence ID" value="MCV3217590.1"/>
    <property type="molecule type" value="Genomic_DNA"/>
</dbReference>
<keyword evidence="2" id="KW-1185">Reference proteome</keyword>
<gene>
    <name evidence="1" type="ORF">OGM63_29460</name>
</gene>
<organism evidence="1 2">
    <name type="scientific">Plectonema radiosum NIES-515</name>
    <dbReference type="NCBI Taxonomy" id="2986073"/>
    <lineage>
        <taxon>Bacteria</taxon>
        <taxon>Bacillati</taxon>
        <taxon>Cyanobacteriota</taxon>
        <taxon>Cyanophyceae</taxon>
        <taxon>Oscillatoriophycideae</taxon>
        <taxon>Oscillatoriales</taxon>
        <taxon>Microcoleaceae</taxon>
        <taxon>Plectonema</taxon>
    </lineage>
</organism>
<reference evidence="1 2" key="1">
    <citation type="submission" date="2022-10" db="EMBL/GenBank/DDBJ databases">
        <title>Identification of biosynthetic pathway for the production of the potent trypsin inhibitor radiosumin.</title>
        <authorList>
            <person name="Fewer D.P."/>
            <person name="Delbaje E."/>
            <person name="Ouyang X."/>
            <person name="Agostino P.D."/>
            <person name="Wahlsten M."/>
            <person name="Jokela J."/>
            <person name="Permi P."/>
            <person name="Haapaniemi E."/>
            <person name="Koistinen H."/>
        </authorList>
    </citation>
    <scope>NUCLEOTIDE SEQUENCE [LARGE SCALE GENOMIC DNA]</scope>
    <source>
        <strain evidence="1 2">NIES-515</strain>
    </source>
</reference>
<accession>A0ABT3B9E1</accession>
<proteinExistence type="predicted"/>
<evidence type="ECO:0000313" key="2">
    <source>
        <dbReference type="Proteomes" id="UP001526143"/>
    </source>
</evidence>
<dbReference type="RefSeq" id="WP_263749314.1">
    <property type="nucleotide sequence ID" value="NZ_JAOWRF010000419.1"/>
</dbReference>
<evidence type="ECO:0000313" key="1">
    <source>
        <dbReference type="EMBL" id="MCV3217590.1"/>
    </source>
</evidence>
<sequence>MNEDLWTEKNGLPQTMRGSKSLWQVTLKALRKELCGDDGFRGQLSEYTKNPGSAPLLSGLIVSLVGIAGAHGLPLDSRDRDYCCFVCGQNRTQYLLRLYRTTCGCYLISEYLTPGD</sequence>